<dbReference type="NCBIfam" id="NF046063">
    <property type="entry name" value="oxepin_alt"/>
    <property type="match status" value="1"/>
</dbReference>
<dbReference type="CDD" id="cd06558">
    <property type="entry name" value="crotonase-like"/>
    <property type="match status" value="1"/>
</dbReference>
<dbReference type="OrthoDB" id="7619812at2"/>
<dbReference type="GO" id="GO:0003824">
    <property type="term" value="F:catalytic activity"/>
    <property type="evidence" value="ECO:0007669"/>
    <property type="project" value="InterPro"/>
</dbReference>
<evidence type="ECO:0000313" key="3">
    <source>
        <dbReference type="EMBL" id="SDL71967.1"/>
    </source>
</evidence>
<dbReference type="Proteomes" id="UP000199555">
    <property type="component" value="Unassembled WGS sequence"/>
</dbReference>
<dbReference type="InterPro" id="IPR029045">
    <property type="entry name" value="ClpP/crotonase-like_dom_sf"/>
</dbReference>
<reference evidence="4" key="1">
    <citation type="submission" date="2016-10" db="EMBL/GenBank/DDBJ databases">
        <authorList>
            <person name="Varghese N."/>
            <person name="Submissions S."/>
        </authorList>
    </citation>
    <scope>NUCLEOTIDE SEQUENCE [LARGE SCALE GENOMIC DNA]</scope>
    <source>
        <strain evidence="4">CGMCC 1.7655</strain>
    </source>
</reference>
<dbReference type="Gene3D" id="3.90.226.10">
    <property type="entry name" value="2-enoyl-CoA Hydratase, Chain A, domain 1"/>
    <property type="match status" value="1"/>
</dbReference>
<dbReference type="PANTHER" id="PTHR43459:SF1">
    <property type="entry name" value="EG:BACN32G11.4 PROTEIN"/>
    <property type="match status" value="1"/>
</dbReference>
<accession>A0A1G9MDH1</accession>
<proteinExistence type="inferred from homology"/>
<dbReference type="SUPFAM" id="SSF52096">
    <property type="entry name" value="ClpP/crotonase"/>
    <property type="match status" value="1"/>
</dbReference>
<dbReference type="PROSITE" id="PS00166">
    <property type="entry name" value="ENOYL_COA_HYDRATASE"/>
    <property type="match status" value="1"/>
</dbReference>
<dbReference type="InterPro" id="IPR001753">
    <property type="entry name" value="Enoyl-CoA_hydra/iso"/>
</dbReference>
<evidence type="ECO:0000256" key="1">
    <source>
        <dbReference type="RuleBase" id="RU003707"/>
    </source>
</evidence>
<dbReference type="PANTHER" id="PTHR43459">
    <property type="entry name" value="ENOYL-COA HYDRATASE"/>
    <property type="match status" value="1"/>
</dbReference>
<evidence type="ECO:0000313" key="4">
    <source>
        <dbReference type="Proteomes" id="UP000199555"/>
    </source>
</evidence>
<gene>
    <name evidence="3" type="ORF">SAMN04487971_1202</name>
</gene>
<dbReference type="EMBL" id="FNGE01000020">
    <property type="protein sequence ID" value="SDL71967.1"/>
    <property type="molecule type" value="Genomic_DNA"/>
</dbReference>
<evidence type="ECO:0000256" key="2">
    <source>
        <dbReference type="SAM" id="MobiDB-lite"/>
    </source>
</evidence>
<dbReference type="InterPro" id="IPR018376">
    <property type="entry name" value="Enoyl-CoA_hyd/isom_CS"/>
</dbReference>
<dbReference type="RefSeq" id="WP_090757139.1">
    <property type="nucleotide sequence ID" value="NZ_FNGE01000020.1"/>
</dbReference>
<feature type="region of interest" description="Disordered" evidence="2">
    <location>
        <begin position="252"/>
        <end position="275"/>
    </location>
</feature>
<dbReference type="STRING" id="525640.SAMN04487971_1202"/>
<dbReference type="Pfam" id="PF00378">
    <property type="entry name" value="ECH_1"/>
    <property type="match status" value="1"/>
</dbReference>
<keyword evidence="4" id="KW-1185">Reference proteome</keyword>
<name>A0A1G9MDH1_9RHOB</name>
<protein>
    <submittedName>
        <fullName evidence="3">Enoyl-CoA hydratase</fullName>
    </submittedName>
</protein>
<dbReference type="AlphaFoldDB" id="A0A1G9MDH1"/>
<organism evidence="3 4">
    <name type="scientific">Paracoccus chinensis</name>
    <dbReference type="NCBI Taxonomy" id="525640"/>
    <lineage>
        <taxon>Bacteria</taxon>
        <taxon>Pseudomonadati</taxon>
        <taxon>Pseudomonadota</taxon>
        <taxon>Alphaproteobacteria</taxon>
        <taxon>Rhodobacterales</taxon>
        <taxon>Paracoccaceae</taxon>
        <taxon>Paracoccus</taxon>
    </lineage>
</organism>
<comment type="similarity">
    <text evidence="1">Belongs to the enoyl-CoA hydratase/isomerase family.</text>
</comment>
<sequence>MTPAQAEARVEDHGDHLRVTLSNPGRRNALVPSMYVSLREALEQTAAEDRLGAVVLTGAEGYFCAGGDLNALATRAAMSRDERRALIEDLHATIRAIRACPRLVIAAIEGGAAGAGLSIALACDLLVAAEDASFAAAYVRVGLVPDGGLTASLARRVPAGFAARMCLTGDPVSATTLAGMGVVTDLVAPGKALARAADLAARFAQGPAAAQGAIKRLLASARDGDFDAQLDREAEAMTEALAGPEAAAGLKARLNRTAPDFGRGSSGAEKEETRR</sequence>
<dbReference type="NCBIfam" id="NF005700">
    <property type="entry name" value="PRK07511.1"/>
    <property type="match status" value="1"/>
</dbReference>